<accession>A0A1B9AMY0</accession>
<evidence type="ECO:0000313" key="1">
    <source>
        <dbReference type="EMBL" id="OCA85283.1"/>
    </source>
</evidence>
<comment type="caution">
    <text evidence="1">The sequence shown here is derived from an EMBL/GenBank/DDBJ whole genome shotgun (WGS) entry which is preliminary data.</text>
</comment>
<keyword evidence="2" id="KW-1185">Reference proteome</keyword>
<dbReference type="AlphaFoldDB" id="A0A1B9AMY0"/>
<dbReference type="RefSeq" id="WP_065411251.1">
    <property type="nucleotide sequence ID" value="NZ_MAYT01000027.1"/>
</dbReference>
<name>A0A1B9AMY0_9BACI</name>
<sequence>MPVEEGKLSILKVDNDTKTLFYEYIDRPLTVEEKMDLLLKDNEKIREHQSRIKQELDDLIFGGTA</sequence>
<gene>
    <name evidence="1" type="ORF">A8F95_11470</name>
</gene>
<reference evidence="2" key="1">
    <citation type="submission" date="2016-05" db="EMBL/GenBank/DDBJ databases">
        <authorList>
            <person name="Liu B."/>
            <person name="Wang J."/>
            <person name="Zhu Y."/>
            <person name="Liu G."/>
            <person name="Chen Q."/>
            <person name="Chen Z."/>
            <person name="Lan J."/>
            <person name="Che J."/>
            <person name="Ge C."/>
            <person name="Shi H."/>
            <person name="Pan Z."/>
            <person name="Liu X."/>
        </authorList>
    </citation>
    <scope>NUCLEOTIDE SEQUENCE [LARGE SCALE GENOMIC DNA]</scope>
    <source>
        <strain evidence="2">FJAT-27215</strain>
    </source>
</reference>
<protein>
    <submittedName>
        <fullName evidence="1">Uncharacterized protein</fullName>
    </submittedName>
</protein>
<proteinExistence type="predicted"/>
<evidence type="ECO:0000313" key="2">
    <source>
        <dbReference type="Proteomes" id="UP000092578"/>
    </source>
</evidence>
<dbReference type="EMBL" id="MAYT01000027">
    <property type="protein sequence ID" value="OCA85283.1"/>
    <property type="molecule type" value="Genomic_DNA"/>
</dbReference>
<dbReference type="Proteomes" id="UP000092578">
    <property type="component" value="Unassembled WGS sequence"/>
</dbReference>
<organism evidence="1 2">
    <name type="scientific">Pseudobacillus wudalianchiensis</name>
    <dbReference type="NCBI Taxonomy" id="1743143"/>
    <lineage>
        <taxon>Bacteria</taxon>
        <taxon>Bacillati</taxon>
        <taxon>Bacillota</taxon>
        <taxon>Bacilli</taxon>
        <taxon>Bacillales</taxon>
        <taxon>Bacillaceae</taxon>
        <taxon>Pseudobacillus</taxon>
    </lineage>
</organism>